<keyword evidence="3" id="KW-0378">Hydrolase</keyword>
<dbReference type="GO" id="GO:0016787">
    <property type="term" value="F:hydrolase activity"/>
    <property type="evidence" value="ECO:0007669"/>
    <property type="project" value="UniProtKB-KW"/>
</dbReference>
<feature type="signal peptide" evidence="1">
    <location>
        <begin position="1"/>
        <end position="22"/>
    </location>
</feature>
<sequence>MKTNVIKLFTVFFIALSFTSCSSDDDAVTQVPDVTDAETLTEALQAIHNNSQVKGFTVGVVKNGTIAYQKSFGFQNVANGVAYTNQTLQPIGSISKTFIGAAVAKGVSLGYFTLETPINDVLPNAIVNPNHPNDVIKIKHLVNHTSSLVDNDEIIMDTYYILQGENTSTEGASLMQQVGISQRAPQGLAALVNAYYYEGGDLYSTDNFSTAAVGTQASYSNIASSLAAYIVEVAAGMPYQDFVDQYILTPLQMESTGYFYNPAQQNMYATLYFDDLALPRYNCDSFPDGFLKTNNDDMANYLLDMIKGATGNSGVLFDATYYDMLFNEDAFGHGLFWERDGSSISHNGSDPGLTCNLEFDASTGSGFFILTNYDSSTDEHVSHIINVFEATAVAVSGFLQH</sequence>
<feature type="chain" id="PRO_5045749825" evidence="1">
    <location>
        <begin position="23"/>
        <end position="401"/>
    </location>
</feature>
<keyword evidence="1" id="KW-0732">Signal</keyword>
<dbReference type="PROSITE" id="PS51257">
    <property type="entry name" value="PROKAR_LIPOPROTEIN"/>
    <property type="match status" value="1"/>
</dbReference>
<evidence type="ECO:0000256" key="1">
    <source>
        <dbReference type="SAM" id="SignalP"/>
    </source>
</evidence>
<dbReference type="InterPro" id="IPR050491">
    <property type="entry name" value="AmpC-like"/>
</dbReference>
<proteinExistence type="predicted"/>
<accession>A0ABQ1JZH0</accession>
<dbReference type="PANTHER" id="PTHR46825">
    <property type="entry name" value="D-ALANYL-D-ALANINE-CARBOXYPEPTIDASE/ENDOPEPTIDASE AMPH"/>
    <property type="match status" value="1"/>
</dbReference>
<dbReference type="Pfam" id="PF00144">
    <property type="entry name" value="Beta-lactamase"/>
    <property type="match status" value="1"/>
</dbReference>
<evidence type="ECO:0000313" key="4">
    <source>
        <dbReference type="Proteomes" id="UP000615760"/>
    </source>
</evidence>
<keyword evidence="4" id="KW-1185">Reference proteome</keyword>
<dbReference type="Gene3D" id="3.40.710.10">
    <property type="entry name" value="DD-peptidase/beta-lactamase superfamily"/>
    <property type="match status" value="1"/>
</dbReference>
<dbReference type="InterPro" id="IPR001466">
    <property type="entry name" value="Beta-lactam-related"/>
</dbReference>
<name>A0ABQ1JZH0_9FLAO</name>
<dbReference type="PANTHER" id="PTHR46825:SF9">
    <property type="entry name" value="BETA-LACTAMASE-RELATED DOMAIN-CONTAINING PROTEIN"/>
    <property type="match status" value="1"/>
</dbReference>
<comment type="caution">
    <text evidence="3">The sequence shown here is derived from an EMBL/GenBank/DDBJ whole genome shotgun (WGS) entry which is preliminary data.</text>
</comment>
<evidence type="ECO:0000259" key="2">
    <source>
        <dbReference type="Pfam" id="PF00144"/>
    </source>
</evidence>
<organism evidence="3 4">
    <name type="scientific">Flavobacterium suaedae</name>
    <dbReference type="NCBI Taxonomy" id="1767027"/>
    <lineage>
        <taxon>Bacteria</taxon>
        <taxon>Pseudomonadati</taxon>
        <taxon>Bacteroidota</taxon>
        <taxon>Flavobacteriia</taxon>
        <taxon>Flavobacteriales</taxon>
        <taxon>Flavobacteriaceae</taxon>
        <taxon>Flavobacterium</taxon>
    </lineage>
</organism>
<dbReference type="SUPFAM" id="SSF56601">
    <property type="entry name" value="beta-lactamase/transpeptidase-like"/>
    <property type="match status" value="1"/>
</dbReference>
<dbReference type="Proteomes" id="UP000615760">
    <property type="component" value="Unassembled WGS sequence"/>
</dbReference>
<evidence type="ECO:0000313" key="3">
    <source>
        <dbReference type="EMBL" id="GGB79429.1"/>
    </source>
</evidence>
<dbReference type="InterPro" id="IPR012338">
    <property type="entry name" value="Beta-lactam/transpept-like"/>
</dbReference>
<reference evidence="4" key="1">
    <citation type="journal article" date="2019" name="Int. J. Syst. Evol. Microbiol.">
        <title>The Global Catalogue of Microorganisms (GCM) 10K type strain sequencing project: providing services to taxonomists for standard genome sequencing and annotation.</title>
        <authorList>
            <consortium name="The Broad Institute Genomics Platform"/>
            <consortium name="The Broad Institute Genome Sequencing Center for Infectious Disease"/>
            <person name="Wu L."/>
            <person name="Ma J."/>
        </authorList>
    </citation>
    <scope>NUCLEOTIDE SEQUENCE [LARGE SCALE GENOMIC DNA]</scope>
    <source>
        <strain evidence="4">CGMCC 1.15461</strain>
    </source>
</reference>
<dbReference type="EMBL" id="BMJE01000004">
    <property type="protein sequence ID" value="GGB79429.1"/>
    <property type="molecule type" value="Genomic_DNA"/>
</dbReference>
<protein>
    <submittedName>
        <fullName evidence="3">Serine hydrolase</fullName>
    </submittedName>
</protein>
<gene>
    <name evidence="3" type="ORF">GCM10007424_19490</name>
</gene>
<feature type="domain" description="Beta-lactamase-related" evidence="2">
    <location>
        <begin position="45"/>
        <end position="390"/>
    </location>
</feature>
<dbReference type="RefSeq" id="WP_188621089.1">
    <property type="nucleotide sequence ID" value="NZ_BMJE01000004.1"/>
</dbReference>